<dbReference type="AlphaFoldDB" id="A0A0G9GYY8"/>
<protein>
    <submittedName>
        <fullName evidence="3">3-oxoacyl-ACP reductase</fullName>
    </submittedName>
</protein>
<accession>A0A0G9GYY8</accession>
<dbReference type="Pfam" id="PF13561">
    <property type="entry name" value="adh_short_C2"/>
    <property type="match status" value="1"/>
</dbReference>
<gene>
    <name evidence="3" type="ORF">BJI69_21000</name>
</gene>
<dbReference type="PANTHER" id="PTHR43639">
    <property type="entry name" value="OXIDOREDUCTASE, SHORT-CHAIN DEHYDROGENASE/REDUCTASE FAMILY (AFU_ORTHOLOGUE AFUA_5G02870)"/>
    <property type="match status" value="1"/>
</dbReference>
<dbReference type="PRINTS" id="PR00081">
    <property type="entry name" value="GDHRDH"/>
</dbReference>
<dbReference type="KEGG" id="lrz:BJI69_21000"/>
<dbReference type="RefSeq" id="WP_046969583.1">
    <property type="nucleotide sequence ID" value="NZ_CP017480.1"/>
</dbReference>
<dbReference type="PANTHER" id="PTHR43639:SF1">
    <property type="entry name" value="SHORT-CHAIN DEHYDROGENASE_REDUCTASE FAMILY PROTEIN"/>
    <property type="match status" value="1"/>
</dbReference>
<evidence type="ECO:0000313" key="3">
    <source>
        <dbReference type="EMBL" id="APG06134.1"/>
    </source>
</evidence>
<dbReference type="InterPro" id="IPR002347">
    <property type="entry name" value="SDR_fam"/>
</dbReference>
<evidence type="ECO:0000256" key="2">
    <source>
        <dbReference type="ARBA" id="ARBA00023002"/>
    </source>
</evidence>
<comment type="similarity">
    <text evidence="1">Belongs to the short-chain dehydrogenases/reductases (SDR) family.</text>
</comment>
<dbReference type="CDD" id="cd05233">
    <property type="entry name" value="SDR_c"/>
    <property type="match status" value="1"/>
</dbReference>
<dbReference type="FunFam" id="3.40.50.720:FF:000084">
    <property type="entry name" value="Short-chain dehydrogenase reductase"/>
    <property type="match status" value="1"/>
</dbReference>
<proteinExistence type="inferred from homology"/>
<reference evidence="4" key="1">
    <citation type="submission" date="2016-09" db="EMBL/GenBank/DDBJ databases">
        <authorList>
            <person name="Lysoe E."/>
        </authorList>
    </citation>
    <scope>NUCLEOTIDE SEQUENCE [LARGE SCALE GENOMIC DNA]</scope>
    <source>
        <strain evidence="4">LJ96T</strain>
    </source>
</reference>
<keyword evidence="4" id="KW-1185">Reference proteome</keyword>
<sequence length="236" mass="24686">MSNEQKVAIITGGSQGIGEGLVKAYRAKGFRVVATSRSIVQGSDPDVLAVAGDIGEAATAERVVREALAKFGRIDTLVNNAGIFIAKPFTAYTAEDFASMISTNLSGFFHITQRAIAQMEKQGSGHVVSITTTFVNQAIAGVPTALANLTKGGLTSVTKELAVEYGEKGIRVNAVSPGFIKTPIHSPETFATLAAFNPMKRIGEVSDITDAVLYLEGATFATGEVLYVDGGQNAGR</sequence>
<evidence type="ECO:0000313" key="4">
    <source>
        <dbReference type="Proteomes" id="UP000182987"/>
    </source>
</evidence>
<dbReference type="SUPFAM" id="SSF51735">
    <property type="entry name" value="NAD(P)-binding Rossmann-fold domains"/>
    <property type="match status" value="1"/>
</dbReference>
<dbReference type="OrthoDB" id="9787298at2"/>
<dbReference type="Gene3D" id="3.40.50.720">
    <property type="entry name" value="NAD(P)-binding Rossmann-like Domain"/>
    <property type="match status" value="1"/>
</dbReference>
<evidence type="ECO:0000256" key="1">
    <source>
        <dbReference type="ARBA" id="ARBA00006484"/>
    </source>
</evidence>
<name>A0A0G9GYY8_9GAMM</name>
<dbReference type="PATRIC" id="fig|1440763.5.peg.4251"/>
<dbReference type="Proteomes" id="UP000182987">
    <property type="component" value="Chromosome"/>
</dbReference>
<dbReference type="InterPro" id="IPR036291">
    <property type="entry name" value="NAD(P)-bd_dom_sf"/>
</dbReference>
<keyword evidence="2" id="KW-0560">Oxidoreductase</keyword>
<dbReference type="PRINTS" id="PR00080">
    <property type="entry name" value="SDRFAMILY"/>
</dbReference>
<dbReference type="EMBL" id="CP017480">
    <property type="protein sequence ID" value="APG06134.1"/>
    <property type="molecule type" value="Genomic_DNA"/>
</dbReference>
<dbReference type="GO" id="GO:0016491">
    <property type="term" value="F:oxidoreductase activity"/>
    <property type="evidence" value="ECO:0007669"/>
    <property type="project" value="UniProtKB-KW"/>
</dbReference>
<dbReference type="STRING" id="1440763.BJI69_21000"/>
<organism evidence="3 4">
    <name type="scientific">Luteibacter rhizovicinus DSM 16549</name>
    <dbReference type="NCBI Taxonomy" id="1440763"/>
    <lineage>
        <taxon>Bacteria</taxon>
        <taxon>Pseudomonadati</taxon>
        <taxon>Pseudomonadota</taxon>
        <taxon>Gammaproteobacteria</taxon>
        <taxon>Lysobacterales</taxon>
        <taxon>Rhodanobacteraceae</taxon>
        <taxon>Luteibacter</taxon>
    </lineage>
</organism>